<sequence length="180" mass="18315">MDQMTVALVQSGQTASVASIRDHAVVMDRPSSHGGSDAGPMGGETLLAAVGGCFMSTFYAAAQARSVPVEGATSRVTGVFVANPRRFGSIHIEVSCDSCPPADLEHLVEVAERGCLVAATLRQGMAVTASVTASGSPGQPRAAVPSPLTRVDRPTPPGPERQTAQRLATPTFGGTGAITS</sequence>
<dbReference type="AlphaFoldDB" id="A0A919SRV6"/>
<dbReference type="EMBL" id="BOQP01000028">
    <property type="protein sequence ID" value="GIM76799.1"/>
    <property type="molecule type" value="Genomic_DNA"/>
</dbReference>
<reference evidence="2" key="1">
    <citation type="submission" date="2021-03" db="EMBL/GenBank/DDBJ databases">
        <title>Whole genome shotgun sequence of Actinoplanes consettensis NBRC 14913.</title>
        <authorList>
            <person name="Komaki H."/>
            <person name="Tamura T."/>
        </authorList>
    </citation>
    <scope>NUCLEOTIDE SEQUENCE</scope>
    <source>
        <strain evidence="2">NBRC 14913</strain>
    </source>
</reference>
<dbReference type="PANTHER" id="PTHR35368:SF1">
    <property type="entry name" value="HYDROPEROXIDE REDUCTASE"/>
    <property type="match status" value="1"/>
</dbReference>
<dbReference type="InterPro" id="IPR052924">
    <property type="entry name" value="OsmC/Ohr_hydroprdx_reductase"/>
</dbReference>
<feature type="region of interest" description="Disordered" evidence="1">
    <location>
        <begin position="130"/>
        <end position="180"/>
    </location>
</feature>
<dbReference type="SUPFAM" id="SSF82784">
    <property type="entry name" value="OsmC-like"/>
    <property type="match status" value="1"/>
</dbReference>
<protein>
    <recommendedName>
        <fullName evidence="4">OsmC-like protein</fullName>
    </recommendedName>
</protein>
<dbReference type="Gene3D" id="3.30.300.20">
    <property type="match status" value="1"/>
</dbReference>
<evidence type="ECO:0000313" key="2">
    <source>
        <dbReference type="EMBL" id="GIM76799.1"/>
    </source>
</evidence>
<dbReference type="InterPro" id="IPR003718">
    <property type="entry name" value="OsmC/Ohr_fam"/>
</dbReference>
<evidence type="ECO:0008006" key="4">
    <source>
        <dbReference type="Google" id="ProtNLM"/>
    </source>
</evidence>
<proteinExistence type="predicted"/>
<dbReference type="InterPro" id="IPR015946">
    <property type="entry name" value="KH_dom-like_a/b"/>
</dbReference>
<comment type="caution">
    <text evidence="2">The sequence shown here is derived from an EMBL/GenBank/DDBJ whole genome shotgun (WGS) entry which is preliminary data.</text>
</comment>
<evidence type="ECO:0000313" key="3">
    <source>
        <dbReference type="Proteomes" id="UP000680865"/>
    </source>
</evidence>
<dbReference type="InterPro" id="IPR036102">
    <property type="entry name" value="OsmC/Ohrsf"/>
</dbReference>
<keyword evidence="3" id="KW-1185">Reference proteome</keyword>
<evidence type="ECO:0000256" key="1">
    <source>
        <dbReference type="SAM" id="MobiDB-lite"/>
    </source>
</evidence>
<dbReference type="PANTHER" id="PTHR35368">
    <property type="entry name" value="HYDROPEROXIDE REDUCTASE"/>
    <property type="match status" value="1"/>
</dbReference>
<dbReference type="Pfam" id="PF02566">
    <property type="entry name" value="OsmC"/>
    <property type="match status" value="1"/>
</dbReference>
<gene>
    <name evidence="2" type="ORF">Aco04nite_52230</name>
</gene>
<dbReference type="Proteomes" id="UP000680865">
    <property type="component" value="Unassembled WGS sequence"/>
</dbReference>
<accession>A0A919SRV6</accession>
<name>A0A919SRV6_9ACTN</name>
<organism evidence="2 3">
    <name type="scientific">Winogradskya consettensis</name>
    <dbReference type="NCBI Taxonomy" id="113560"/>
    <lineage>
        <taxon>Bacteria</taxon>
        <taxon>Bacillati</taxon>
        <taxon>Actinomycetota</taxon>
        <taxon>Actinomycetes</taxon>
        <taxon>Micromonosporales</taxon>
        <taxon>Micromonosporaceae</taxon>
        <taxon>Winogradskya</taxon>
    </lineage>
</organism>